<dbReference type="InterPro" id="IPR036322">
    <property type="entry name" value="WD40_repeat_dom_sf"/>
</dbReference>
<dbReference type="OrthoDB" id="756370at2759"/>
<dbReference type="SMART" id="SM00320">
    <property type="entry name" value="WD40"/>
    <property type="match status" value="3"/>
</dbReference>
<dbReference type="CTD" id="84058"/>
<reference evidence="5" key="1">
    <citation type="submission" date="2025-08" db="UniProtKB">
        <authorList>
            <consortium name="RefSeq"/>
        </authorList>
    </citation>
    <scope>IDENTIFICATION</scope>
</reference>
<evidence type="ECO:0000313" key="4">
    <source>
        <dbReference type="Proteomes" id="UP000504624"/>
    </source>
</evidence>
<dbReference type="Proteomes" id="UP000504624">
    <property type="component" value="Unplaced"/>
</dbReference>
<keyword evidence="4" id="KW-1185">Reference proteome</keyword>
<gene>
    <name evidence="5" type="primary">WDR54</name>
</gene>
<dbReference type="Gene3D" id="2.130.10.10">
    <property type="entry name" value="YVTN repeat-like/Quinoprotein amine dehydrogenase"/>
    <property type="match status" value="1"/>
</dbReference>
<feature type="region of interest" description="Disordered" evidence="2">
    <location>
        <begin position="160"/>
        <end position="190"/>
    </location>
</feature>
<evidence type="ECO:0000256" key="1">
    <source>
        <dbReference type="PROSITE-ProRule" id="PRU00221"/>
    </source>
</evidence>
<dbReference type="Pfam" id="PF21031">
    <property type="entry name" value="WDR54"/>
    <property type="match status" value="1"/>
</dbReference>
<organism evidence="4 5">
    <name type="scientific">Lepidothrix coronata</name>
    <name type="common">blue-crowned manakin</name>
    <dbReference type="NCBI Taxonomy" id="321398"/>
    <lineage>
        <taxon>Eukaryota</taxon>
        <taxon>Metazoa</taxon>
        <taxon>Chordata</taxon>
        <taxon>Craniata</taxon>
        <taxon>Vertebrata</taxon>
        <taxon>Euteleostomi</taxon>
        <taxon>Archelosauria</taxon>
        <taxon>Archosauria</taxon>
        <taxon>Dinosauria</taxon>
        <taxon>Saurischia</taxon>
        <taxon>Theropoda</taxon>
        <taxon>Coelurosauria</taxon>
        <taxon>Aves</taxon>
        <taxon>Neognathae</taxon>
        <taxon>Neoaves</taxon>
        <taxon>Telluraves</taxon>
        <taxon>Australaves</taxon>
        <taxon>Passeriformes</taxon>
        <taxon>Pipridae</taxon>
        <taxon>Lepidothrix</taxon>
    </lineage>
</organism>
<protein>
    <submittedName>
        <fullName evidence="5">WD repeat-containing protein 54</fullName>
    </submittedName>
</protein>
<feature type="domain" description="WD repeat-containing protein 54 beta-propeller" evidence="3">
    <location>
        <begin position="8"/>
        <end position="337"/>
    </location>
</feature>
<dbReference type="PROSITE" id="PS50294">
    <property type="entry name" value="WD_REPEATS_REGION"/>
    <property type="match status" value="1"/>
</dbReference>
<proteinExistence type="predicted"/>
<name>A0A6J0J9A5_9PASS</name>
<keyword evidence="1" id="KW-0853">WD repeat</keyword>
<dbReference type="InterPro" id="IPR049546">
    <property type="entry name" value="WDR54_beta_prop"/>
</dbReference>
<accession>A0A6J0J9A5</accession>
<evidence type="ECO:0000256" key="2">
    <source>
        <dbReference type="SAM" id="MobiDB-lite"/>
    </source>
</evidence>
<dbReference type="InterPro" id="IPR001680">
    <property type="entry name" value="WD40_rpt"/>
</dbReference>
<evidence type="ECO:0000313" key="5">
    <source>
        <dbReference type="RefSeq" id="XP_017695543.1"/>
    </source>
</evidence>
<dbReference type="GeneID" id="108510375"/>
<evidence type="ECO:0000259" key="3">
    <source>
        <dbReference type="Pfam" id="PF21031"/>
    </source>
</evidence>
<sequence>MAAAGTGYRRERALALRNSSSALYNNLAVLCPPARPPRAFGAVHGTTLSLLGPEGPPRQLPARGGGSALSTPLLTQAAWCELPARVLLVLTSQRGVQMYEADGSTLVFWHALDVPEHPAVFLEIRPCRGCVGKQGRVPTEPLRALPAPLRTIRQHFGSCVSSSRGLRGSPGARGSARARPEPSLSQEAAGDLVTADDSGTLCLWSTGEEFTLLGKIPGSGCTCSSVTLWNGIVAAGYGNGQIRLWEAGTGQLRAQVSAHARWIYALDLAPLTGKLLSGAEDSFVHVWKLSRDPDTDDVEIQHCHAECVTDTQVCGARFCDPAGDTFAVTGYDLSEILCYGPA</sequence>
<dbReference type="PROSITE" id="PS50082">
    <property type="entry name" value="WD_REPEATS_2"/>
    <property type="match status" value="1"/>
</dbReference>
<feature type="repeat" description="WD" evidence="1">
    <location>
        <begin position="256"/>
        <end position="297"/>
    </location>
</feature>
<dbReference type="SUPFAM" id="SSF50978">
    <property type="entry name" value="WD40 repeat-like"/>
    <property type="match status" value="1"/>
</dbReference>
<dbReference type="InterPro" id="IPR015943">
    <property type="entry name" value="WD40/YVTN_repeat-like_dom_sf"/>
</dbReference>
<dbReference type="AlphaFoldDB" id="A0A6J0J9A5"/>
<dbReference type="RefSeq" id="XP_017695543.1">
    <property type="nucleotide sequence ID" value="XM_017840054.1"/>
</dbReference>
<dbReference type="FunFam" id="2.130.10.10:FF:000412">
    <property type="entry name" value="WD repeat domain 54"/>
    <property type="match status" value="1"/>
</dbReference>